<dbReference type="Proteomes" id="UP000079169">
    <property type="component" value="Unplaced"/>
</dbReference>
<protein>
    <submittedName>
        <fullName evidence="2">Uncharacterized protein LOC103510600 isoform X2</fullName>
    </submittedName>
</protein>
<keyword evidence="1" id="KW-1185">Reference proteome</keyword>
<reference evidence="2" key="1">
    <citation type="submission" date="2025-08" db="UniProtKB">
        <authorList>
            <consortium name="RefSeq"/>
        </authorList>
    </citation>
    <scope>IDENTIFICATION</scope>
</reference>
<name>A0A3Q0J150_DIACI</name>
<gene>
    <name evidence="2" type="primary">LOC103510600</name>
</gene>
<accession>A0A3Q0J150</accession>
<proteinExistence type="predicted"/>
<evidence type="ECO:0000313" key="2">
    <source>
        <dbReference type="RefSeq" id="XP_026680415.1"/>
    </source>
</evidence>
<dbReference type="AlphaFoldDB" id="A0A3Q0J150"/>
<dbReference type="GeneID" id="103510600"/>
<organism evidence="1 2">
    <name type="scientific">Diaphorina citri</name>
    <name type="common">Asian citrus psyllid</name>
    <dbReference type="NCBI Taxonomy" id="121845"/>
    <lineage>
        <taxon>Eukaryota</taxon>
        <taxon>Metazoa</taxon>
        <taxon>Ecdysozoa</taxon>
        <taxon>Arthropoda</taxon>
        <taxon>Hexapoda</taxon>
        <taxon>Insecta</taxon>
        <taxon>Pterygota</taxon>
        <taxon>Neoptera</taxon>
        <taxon>Paraneoptera</taxon>
        <taxon>Hemiptera</taxon>
        <taxon>Sternorrhyncha</taxon>
        <taxon>Psylloidea</taxon>
        <taxon>Psyllidae</taxon>
        <taxon>Diaphorininae</taxon>
        <taxon>Diaphorina</taxon>
    </lineage>
</organism>
<sequence length="118" mass="13571">MMIMRKTYSSQSDLFLLNSAFGFIRCASQWYPHKQDDCVSGYHTGSQTLASRRFHYWLSEVDKHTRFKQGKVCSIEPKVGEFVLIKDSKKRNYLELAGLTVLSEVSSIVRMVKLGQLS</sequence>
<dbReference type="RefSeq" id="XP_026680415.1">
    <property type="nucleotide sequence ID" value="XM_026824614.1"/>
</dbReference>
<evidence type="ECO:0000313" key="1">
    <source>
        <dbReference type="Proteomes" id="UP000079169"/>
    </source>
</evidence>